<dbReference type="EMBL" id="LEOY01000002">
    <property type="protein sequence ID" value="RBR31918.1"/>
    <property type="molecule type" value="Genomic_DNA"/>
</dbReference>
<dbReference type="Gene3D" id="3.30.1370.10">
    <property type="entry name" value="K Homology domain, type 1"/>
    <property type="match status" value="1"/>
</dbReference>
<dbReference type="HAMAP" id="MF_01595">
    <property type="entry name" value="PNPase"/>
    <property type="match status" value="1"/>
</dbReference>
<dbReference type="FunFam" id="3.30.230.70:FF:000001">
    <property type="entry name" value="Polyribonucleotide nucleotidyltransferase"/>
    <property type="match status" value="1"/>
</dbReference>
<keyword evidence="6 9" id="KW-0479">Metal-binding</keyword>
<dbReference type="Pfam" id="PF03726">
    <property type="entry name" value="PNPase"/>
    <property type="match status" value="1"/>
</dbReference>
<dbReference type="Pfam" id="PF03725">
    <property type="entry name" value="RNase_PH_C"/>
    <property type="match status" value="2"/>
</dbReference>
<dbReference type="Pfam" id="PF00575">
    <property type="entry name" value="S1"/>
    <property type="match status" value="1"/>
</dbReference>
<keyword evidence="5 9" id="KW-0548">Nucleotidyltransferase</keyword>
<organism evidence="11 12">
    <name type="scientific">Enterococcus cecorum</name>
    <dbReference type="NCBI Taxonomy" id="44008"/>
    <lineage>
        <taxon>Bacteria</taxon>
        <taxon>Bacillati</taxon>
        <taxon>Bacillota</taxon>
        <taxon>Bacilli</taxon>
        <taxon>Lactobacillales</taxon>
        <taxon>Enterococcaceae</taxon>
        <taxon>Enterococcus</taxon>
    </lineage>
</organism>
<dbReference type="InterPro" id="IPR004088">
    <property type="entry name" value="KH_dom_type_1"/>
</dbReference>
<dbReference type="Gene3D" id="3.30.230.70">
    <property type="entry name" value="GHMP Kinase, N-terminal domain"/>
    <property type="match status" value="2"/>
</dbReference>
<keyword evidence="4 9" id="KW-0808">Transferase</keyword>
<dbReference type="CDD" id="cd11363">
    <property type="entry name" value="RNase_PH_PNPase_1"/>
    <property type="match status" value="1"/>
</dbReference>
<dbReference type="InterPro" id="IPR012162">
    <property type="entry name" value="PNPase"/>
</dbReference>
<dbReference type="NCBIfam" id="TIGR03591">
    <property type="entry name" value="polynuc_phos"/>
    <property type="match status" value="1"/>
</dbReference>
<evidence type="ECO:0000256" key="5">
    <source>
        <dbReference type="ARBA" id="ARBA00022695"/>
    </source>
</evidence>
<evidence type="ECO:0000256" key="8">
    <source>
        <dbReference type="ARBA" id="ARBA00022884"/>
    </source>
</evidence>
<name>A0A366SNY7_9ENTE</name>
<dbReference type="CDD" id="cd04472">
    <property type="entry name" value="S1_PNPase"/>
    <property type="match status" value="1"/>
</dbReference>
<dbReference type="GO" id="GO:0004654">
    <property type="term" value="F:polyribonucleotide nucleotidyltransferase activity"/>
    <property type="evidence" value="ECO:0007669"/>
    <property type="project" value="UniProtKB-UniRule"/>
</dbReference>
<evidence type="ECO:0000256" key="7">
    <source>
        <dbReference type="ARBA" id="ARBA00022842"/>
    </source>
</evidence>
<reference evidence="11 12" key="1">
    <citation type="submission" date="2015-06" db="EMBL/GenBank/DDBJ databases">
        <title>The Genome Sequence of Enterococcus cecorum 170AEA1.</title>
        <authorList>
            <consortium name="The Broad Institute Genomics Platform"/>
            <consortium name="The Broad Institute Genome Sequencing Center for Infectious Disease"/>
            <person name="Earl A.M."/>
            <person name="Van Tyne D."/>
            <person name="Lebreton F."/>
            <person name="Saavedra J.T."/>
            <person name="Gilmore M.S."/>
            <person name="Manson McGuire A."/>
            <person name="Clock S."/>
            <person name="Crupain M."/>
            <person name="Rangan U."/>
            <person name="Young S."/>
            <person name="Abouelleil A."/>
            <person name="Cao P."/>
            <person name="Chapman S.B."/>
            <person name="Griggs A."/>
            <person name="Priest M."/>
            <person name="Shea T."/>
            <person name="Wortman J."/>
            <person name="Nusbaum C."/>
            <person name="Birren B."/>
        </authorList>
    </citation>
    <scope>NUCLEOTIDE SEQUENCE [LARGE SCALE GENOMIC DNA]</scope>
    <source>
        <strain evidence="11 12">170AEA1</strain>
    </source>
</reference>
<dbReference type="RefSeq" id="WP_113783741.1">
    <property type="nucleotide sequence ID" value="NZ_KZ845705.1"/>
</dbReference>
<dbReference type="Pfam" id="PF00013">
    <property type="entry name" value="KH_1"/>
    <property type="match status" value="1"/>
</dbReference>
<dbReference type="Gene3D" id="2.40.50.140">
    <property type="entry name" value="Nucleic acid-binding proteins"/>
    <property type="match status" value="1"/>
</dbReference>
<dbReference type="GO" id="GO:0003723">
    <property type="term" value="F:RNA binding"/>
    <property type="evidence" value="ECO:0007669"/>
    <property type="project" value="UniProtKB-UniRule"/>
</dbReference>
<dbReference type="InterPro" id="IPR004087">
    <property type="entry name" value="KH_dom"/>
</dbReference>
<dbReference type="GO" id="GO:0006396">
    <property type="term" value="P:RNA processing"/>
    <property type="evidence" value="ECO:0007669"/>
    <property type="project" value="InterPro"/>
</dbReference>
<comment type="catalytic activity">
    <reaction evidence="9">
        <text>RNA(n+1) + phosphate = RNA(n) + a ribonucleoside 5'-diphosphate</text>
        <dbReference type="Rhea" id="RHEA:22096"/>
        <dbReference type="Rhea" id="RHEA-COMP:14527"/>
        <dbReference type="Rhea" id="RHEA-COMP:17342"/>
        <dbReference type="ChEBI" id="CHEBI:43474"/>
        <dbReference type="ChEBI" id="CHEBI:57930"/>
        <dbReference type="ChEBI" id="CHEBI:140395"/>
        <dbReference type="EC" id="2.7.7.8"/>
    </reaction>
</comment>
<dbReference type="InterPro" id="IPR020568">
    <property type="entry name" value="Ribosomal_Su5_D2-typ_SF"/>
</dbReference>
<evidence type="ECO:0000313" key="11">
    <source>
        <dbReference type="EMBL" id="RBR31918.1"/>
    </source>
</evidence>
<protein>
    <recommendedName>
        <fullName evidence="9">Polyribonucleotide nucleotidyltransferase</fullName>
        <ecNumber evidence="9">2.7.7.8</ecNumber>
    </recommendedName>
    <alternativeName>
        <fullName evidence="9">Polynucleotide phosphorylase</fullName>
        <shortName evidence="9">PNPase</shortName>
    </alternativeName>
</protein>
<dbReference type="InterPro" id="IPR027408">
    <property type="entry name" value="PNPase/RNase_PH_dom_sf"/>
</dbReference>
<dbReference type="FunFam" id="3.30.230.70:FF:000002">
    <property type="entry name" value="Polyribonucleotide nucleotidyltransferase"/>
    <property type="match status" value="1"/>
</dbReference>
<comment type="subcellular location">
    <subcellularLocation>
        <location evidence="1 9">Cytoplasm</location>
    </subcellularLocation>
</comment>
<dbReference type="GO" id="GO:0005829">
    <property type="term" value="C:cytosol"/>
    <property type="evidence" value="ECO:0007669"/>
    <property type="project" value="UniProtKB-ARBA"/>
</dbReference>
<evidence type="ECO:0000259" key="10">
    <source>
        <dbReference type="PROSITE" id="PS50126"/>
    </source>
</evidence>
<dbReference type="InterPro" id="IPR036612">
    <property type="entry name" value="KH_dom_type_1_sf"/>
</dbReference>
<dbReference type="SUPFAM" id="SSF55666">
    <property type="entry name" value="Ribonuclease PH domain 2-like"/>
    <property type="match status" value="2"/>
</dbReference>
<evidence type="ECO:0000256" key="4">
    <source>
        <dbReference type="ARBA" id="ARBA00022679"/>
    </source>
</evidence>
<feature type="binding site" evidence="9">
    <location>
        <position position="498"/>
    </location>
    <ligand>
        <name>Mg(2+)</name>
        <dbReference type="ChEBI" id="CHEBI:18420"/>
    </ligand>
</feature>
<dbReference type="FunFam" id="2.40.50.140:FF:000023">
    <property type="entry name" value="Polyribonucleotide nucleotidyltransferase"/>
    <property type="match status" value="1"/>
</dbReference>
<comment type="function">
    <text evidence="9">Involved in mRNA degradation. Catalyzes the phosphorolysis of single-stranded polyribonucleotides processively in the 3'- to 5'-direction.</text>
</comment>
<dbReference type="SUPFAM" id="SSF50249">
    <property type="entry name" value="Nucleic acid-binding proteins"/>
    <property type="match status" value="1"/>
</dbReference>
<dbReference type="PANTHER" id="PTHR11252:SF0">
    <property type="entry name" value="POLYRIBONUCLEOTIDE NUCLEOTIDYLTRANSFERASE 1, MITOCHONDRIAL"/>
    <property type="match status" value="1"/>
</dbReference>
<dbReference type="InterPro" id="IPR003029">
    <property type="entry name" value="S1_domain"/>
</dbReference>
<dbReference type="CDD" id="cd11364">
    <property type="entry name" value="RNase_PH_PNPase_2"/>
    <property type="match status" value="1"/>
</dbReference>
<dbReference type="GO" id="GO:0006402">
    <property type="term" value="P:mRNA catabolic process"/>
    <property type="evidence" value="ECO:0007669"/>
    <property type="project" value="UniProtKB-UniRule"/>
</dbReference>
<dbReference type="InterPro" id="IPR001247">
    <property type="entry name" value="ExoRNase_PH_dom1"/>
</dbReference>
<dbReference type="EC" id="2.7.7.8" evidence="9"/>
<dbReference type="NCBIfam" id="NF008805">
    <property type="entry name" value="PRK11824.1"/>
    <property type="match status" value="1"/>
</dbReference>
<dbReference type="SUPFAM" id="SSF54211">
    <property type="entry name" value="Ribosomal protein S5 domain 2-like"/>
    <property type="match status" value="2"/>
</dbReference>
<sequence length="703" mass="76514">MTKQVFSTTWGGRPLSVEIGQLAKQANGAVLVRYGDTVVLSAAVASKEAKDADFFPLTINYEEKMYAVGKVPGGFIKREGRPSTEATLTARLIDRPIRPMFAEGFRNEVQVTNIVMSVEQDCSPAMAAMLGSSLALSISDIPFDGPIAGVQVGRVNGEYVLNPTIEQQEQSDIDLTVAGTKKAINMVESGAKEVSEEDMLGALLFGFEAIKEMVAFQEEVVSQVGKEKMEVVLLQLDPELKKAIYDANYQTMKTAVLTEEKLAREEEIENVKAMIIAEYEAIAADIEDEEEASQLLKEVKQITEDLEKDVVRELITIDKIRPDGRKLDEIRPLSSEVALLPRVHGSGLFTRGQTQALSACTLAPLGEHQVIDGLGVQESKRFIHHYNFPQFSVGSVGRAGSPGRREIGHGALGERALAQVIPSEKDFPYTIRLVAEVLESNGSSSQASICAGTLALMDAGVPIKAPVAGIAMGLVSDGENYTILTDIQGLEDHLGDMDFKVAGTKDGITALQMDIKIQGITEQILTEALEQAKKARMEILAELTSTISEPRKELSPYAPKIEMIQIDPAKIKDVIGKGGETINNIIEQTDVKIDIDQDGNVSIASSDAEMIAKAIEIIEEITKEVEVGQVYLGKVVRIEKFGAFVNLIKGKDGLVHISQLANERVNKVEDVVKLGDEILVKVTEIDDKGRINLSRKALLNEEE</sequence>
<comment type="caution">
    <text evidence="11">The sequence shown here is derived from an EMBL/GenBank/DDBJ whole genome shotgun (WGS) entry which is preliminary data.</text>
</comment>
<keyword evidence="3 9" id="KW-0963">Cytoplasm</keyword>
<evidence type="ECO:0000256" key="9">
    <source>
        <dbReference type="HAMAP-Rule" id="MF_01595"/>
    </source>
</evidence>
<comment type="cofactor">
    <cofactor evidence="9">
        <name>Mg(2+)</name>
        <dbReference type="ChEBI" id="CHEBI:18420"/>
    </cofactor>
</comment>
<proteinExistence type="inferred from homology"/>
<feature type="binding site" evidence="9">
    <location>
        <position position="492"/>
    </location>
    <ligand>
        <name>Mg(2+)</name>
        <dbReference type="ChEBI" id="CHEBI:18420"/>
    </ligand>
</feature>
<dbReference type="FunFam" id="3.30.1370.10:FF:000001">
    <property type="entry name" value="Polyribonucleotide nucleotidyltransferase"/>
    <property type="match status" value="1"/>
</dbReference>
<evidence type="ECO:0000313" key="12">
    <source>
        <dbReference type="Proteomes" id="UP000252800"/>
    </source>
</evidence>
<dbReference type="SUPFAM" id="SSF54791">
    <property type="entry name" value="Eukaryotic type KH-domain (KH-domain type I)"/>
    <property type="match status" value="1"/>
</dbReference>
<evidence type="ECO:0000256" key="2">
    <source>
        <dbReference type="ARBA" id="ARBA00007404"/>
    </source>
</evidence>
<evidence type="ECO:0000256" key="1">
    <source>
        <dbReference type="ARBA" id="ARBA00004496"/>
    </source>
</evidence>
<evidence type="ECO:0000256" key="3">
    <source>
        <dbReference type="ARBA" id="ARBA00022490"/>
    </source>
</evidence>
<dbReference type="GO" id="GO:0000287">
    <property type="term" value="F:magnesium ion binding"/>
    <property type="evidence" value="ECO:0007669"/>
    <property type="project" value="UniProtKB-UniRule"/>
</dbReference>
<feature type="domain" description="S1 motif" evidence="10">
    <location>
        <begin position="628"/>
        <end position="696"/>
    </location>
</feature>
<dbReference type="GO" id="GO:0000175">
    <property type="term" value="F:3'-5'-RNA exonuclease activity"/>
    <property type="evidence" value="ECO:0007669"/>
    <property type="project" value="TreeGrafter"/>
</dbReference>
<dbReference type="InterPro" id="IPR036345">
    <property type="entry name" value="ExoRNase_PH_dom2_sf"/>
</dbReference>
<gene>
    <name evidence="9" type="primary">pnp</name>
    <name evidence="11" type="ORF">EB18_00341</name>
</gene>
<dbReference type="CDD" id="cd02393">
    <property type="entry name" value="KH-I_PNPase"/>
    <property type="match status" value="1"/>
</dbReference>
<dbReference type="InterPro" id="IPR015847">
    <property type="entry name" value="ExoRNase_PH_dom2"/>
</dbReference>
<dbReference type="PROSITE" id="PS50084">
    <property type="entry name" value="KH_TYPE_1"/>
    <property type="match status" value="1"/>
</dbReference>
<dbReference type="SMART" id="SM00322">
    <property type="entry name" value="KH"/>
    <property type="match status" value="1"/>
</dbReference>
<dbReference type="InterPro" id="IPR012340">
    <property type="entry name" value="NA-bd_OB-fold"/>
</dbReference>
<dbReference type="PROSITE" id="PS50126">
    <property type="entry name" value="S1"/>
    <property type="match status" value="1"/>
</dbReference>
<comment type="similarity">
    <text evidence="2 9">Belongs to the polyribonucleotide nucleotidyltransferase family.</text>
</comment>
<dbReference type="AlphaFoldDB" id="A0A366SNY7"/>
<accession>A0A366SNY7</accession>
<keyword evidence="8 9" id="KW-0694">RNA-binding</keyword>
<dbReference type="PIRSF" id="PIRSF005499">
    <property type="entry name" value="PNPase"/>
    <property type="match status" value="1"/>
</dbReference>
<keyword evidence="7 9" id="KW-0460">Magnesium</keyword>
<dbReference type="PANTHER" id="PTHR11252">
    <property type="entry name" value="POLYRIBONUCLEOTIDE NUCLEOTIDYLTRANSFERASE"/>
    <property type="match status" value="1"/>
</dbReference>
<dbReference type="Pfam" id="PF01138">
    <property type="entry name" value="RNase_PH"/>
    <property type="match status" value="2"/>
</dbReference>
<dbReference type="InterPro" id="IPR015848">
    <property type="entry name" value="PNPase_PH_RNA-bd_bac/org-type"/>
</dbReference>
<dbReference type="Proteomes" id="UP000252800">
    <property type="component" value="Unassembled WGS sequence"/>
</dbReference>
<dbReference type="SMART" id="SM00316">
    <property type="entry name" value="S1"/>
    <property type="match status" value="1"/>
</dbReference>
<evidence type="ECO:0000256" key="6">
    <source>
        <dbReference type="ARBA" id="ARBA00022723"/>
    </source>
</evidence>